<reference evidence="1 2" key="1">
    <citation type="journal article" date="2015" name="Genome Biol.">
        <title>Comparative genomics of Steinernema reveals deeply conserved gene regulatory networks.</title>
        <authorList>
            <person name="Dillman A.R."/>
            <person name="Macchietto M."/>
            <person name="Porter C.F."/>
            <person name="Rogers A."/>
            <person name="Williams B."/>
            <person name="Antoshechkin I."/>
            <person name="Lee M.M."/>
            <person name="Goodwin Z."/>
            <person name="Lu X."/>
            <person name="Lewis E.E."/>
            <person name="Goodrich-Blair H."/>
            <person name="Stock S.P."/>
            <person name="Adams B.J."/>
            <person name="Sternberg P.W."/>
            <person name="Mortazavi A."/>
        </authorList>
    </citation>
    <scope>NUCLEOTIDE SEQUENCE [LARGE SCALE GENOMIC DNA]</scope>
    <source>
        <strain evidence="1 2">ALL</strain>
    </source>
</reference>
<proteinExistence type="predicted"/>
<evidence type="ECO:0008006" key="3">
    <source>
        <dbReference type="Google" id="ProtNLM"/>
    </source>
</evidence>
<name>A0A4U5M0P8_STECR</name>
<keyword evidence="2" id="KW-1185">Reference proteome</keyword>
<gene>
    <name evidence="1" type="ORF">L596_026196</name>
</gene>
<dbReference type="AlphaFoldDB" id="A0A4U5M0P8"/>
<protein>
    <recommendedName>
        <fullName evidence="3">Reverse transcriptase domain-containing protein</fullName>
    </recommendedName>
</protein>
<organism evidence="1 2">
    <name type="scientific">Steinernema carpocapsae</name>
    <name type="common">Entomopathogenic nematode</name>
    <dbReference type="NCBI Taxonomy" id="34508"/>
    <lineage>
        <taxon>Eukaryota</taxon>
        <taxon>Metazoa</taxon>
        <taxon>Ecdysozoa</taxon>
        <taxon>Nematoda</taxon>
        <taxon>Chromadorea</taxon>
        <taxon>Rhabditida</taxon>
        <taxon>Tylenchina</taxon>
        <taxon>Panagrolaimomorpha</taxon>
        <taxon>Strongyloidoidea</taxon>
        <taxon>Steinernematidae</taxon>
        <taxon>Steinernema</taxon>
    </lineage>
</organism>
<dbReference type="OrthoDB" id="5848624at2759"/>
<evidence type="ECO:0000313" key="1">
    <source>
        <dbReference type="EMBL" id="TKR62207.1"/>
    </source>
</evidence>
<comment type="caution">
    <text evidence="1">The sequence shown here is derived from an EMBL/GenBank/DDBJ whole genome shotgun (WGS) entry which is preliminary data.</text>
</comment>
<dbReference type="EMBL" id="AZBU02000010">
    <property type="protein sequence ID" value="TKR62207.1"/>
    <property type="molecule type" value="Genomic_DNA"/>
</dbReference>
<reference evidence="1 2" key="2">
    <citation type="journal article" date="2019" name="G3 (Bethesda)">
        <title>Hybrid Assembly of the Genome of the Entomopathogenic Nematode Steinernema carpocapsae Identifies the X-Chromosome.</title>
        <authorList>
            <person name="Serra L."/>
            <person name="Macchietto M."/>
            <person name="Macias-Munoz A."/>
            <person name="McGill C.J."/>
            <person name="Rodriguez I.M."/>
            <person name="Rodriguez B."/>
            <person name="Murad R."/>
            <person name="Mortazavi A."/>
        </authorList>
    </citation>
    <scope>NUCLEOTIDE SEQUENCE [LARGE SCALE GENOMIC DNA]</scope>
    <source>
        <strain evidence="1 2">ALL</strain>
    </source>
</reference>
<accession>A0A4U5M0P8</accession>
<dbReference type="Proteomes" id="UP000298663">
    <property type="component" value="Unassembled WGS sequence"/>
</dbReference>
<sequence>MLYGCKTWATTKEGRKKLAIAQCRMERKMVGVQFIDRCSNDLLRDVTKVKDVNEAASRRKWSFPFTNNKTPRKAGNKMD</sequence>
<evidence type="ECO:0000313" key="2">
    <source>
        <dbReference type="Proteomes" id="UP000298663"/>
    </source>
</evidence>